<dbReference type="Proteomes" id="UP000011134">
    <property type="component" value="Unassembled WGS sequence"/>
</dbReference>
<keyword evidence="2" id="KW-1185">Reference proteome</keyword>
<dbReference type="OrthoDB" id="9971221at2"/>
<reference evidence="1 2" key="1">
    <citation type="submission" date="2012-12" db="EMBL/GenBank/DDBJ databases">
        <title>Genome Assembly of Photobacterium sp. AK15.</title>
        <authorList>
            <person name="Khatri I."/>
            <person name="Vaidya B."/>
            <person name="Srinivas T.N.R."/>
            <person name="Subramanian S."/>
            <person name="Pinnaka A."/>
        </authorList>
    </citation>
    <scope>NUCLEOTIDE SEQUENCE [LARGE SCALE GENOMIC DNA]</scope>
    <source>
        <strain evidence="1 2">AK15</strain>
    </source>
</reference>
<sequence>MSKKNQGIEKDKKLTPAEKTLEKLRIWIREQTRESIVELDNKGKINRQKFKAQSGVNSRAVTGQNPKATTMLRRIELKWRKAGWLSEVAKSASSGSGQSNSSGYDEPEFLDPRDAEIARLNGEISKLKQQLYQKDIQLKRFDEFKDVLYREGFFS</sequence>
<accession>L8J8K5</accession>
<proteinExistence type="predicted"/>
<dbReference type="RefSeq" id="WP_007467817.1">
    <property type="nucleotide sequence ID" value="NZ_AMZO01000025.1"/>
</dbReference>
<comment type="caution">
    <text evidence="1">The sequence shown here is derived from an EMBL/GenBank/DDBJ whole genome shotgun (WGS) entry which is preliminary data.</text>
</comment>
<dbReference type="EMBL" id="AMZO01000025">
    <property type="protein sequence ID" value="ELR64533.1"/>
    <property type="molecule type" value="Genomic_DNA"/>
</dbReference>
<name>L8J8K5_9GAMM</name>
<evidence type="ECO:0000313" key="1">
    <source>
        <dbReference type="EMBL" id="ELR64533.1"/>
    </source>
</evidence>
<dbReference type="AlphaFoldDB" id="L8J8K5"/>
<dbReference type="PATRIC" id="fig|1056511.3.peg.3421"/>
<gene>
    <name evidence="1" type="ORF">C942_02346</name>
</gene>
<protein>
    <submittedName>
        <fullName evidence="1">Uncharacterized protein</fullName>
    </submittedName>
</protein>
<evidence type="ECO:0000313" key="2">
    <source>
        <dbReference type="Proteomes" id="UP000011134"/>
    </source>
</evidence>
<organism evidence="1 2">
    <name type="scientific">Photobacterium marinum</name>
    <dbReference type="NCBI Taxonomy" id="1056511"/>
    <lineage>
        <taxon>Bacteria</taxon>
        <taxon>Pseudomonadati</taxon>
        <taxon>Pseudomonadota</taxon>
        <taxon>Gammaproteobacteria</taxon>
        <taxon>Vibrionales</taxon>
        <taxon>Vibrionaceae</taxon>
        <taxon>Photobacterium</taxon>
    </lineage>
</organism>